<evidence type="ECO:0000256" key="1">
    <source>
        <dbReference type="ARBA" id="ARBA00022737"/>
    </source>
</evidence>
<keyword evidence="1" id="KW-0677">Repeat</keyword>
<dbReference type="PROSITE" id="PS50835">
    <property type="entry name" value="IG_LIKE"/>
    <property type="match status" value="1"/>
</dbReference>
<gene>
    <name evidence="6" type="primary">LOC112212458</name>
</gene>
<dbReference type="Proteomes" id="UP000515180">
    <property type="component" value="Unplaced"/>
</dbReference>
<dbReference type="PANTHER" id="PTHR12231:SF255">
    <property type="entry name" value="DPR-INTERACTING PROTEIN ALPHA, ISOFORM A"/>
    <property type="match status" value="1"/>
</dbReference>
<dbReference type="GO" id="GO:0043005">
    <property type="term" value="C:neuron projection"/>
    <property type="evidence" value="ECO:0007669"/>
    <property type="project" value="TreeGrafter"/>
</dbReference>
<dbReference type="InterPro" id="IPR003599">
    <property type="entry name" value="Ig_sub"/>
</dbReference>
<dbReference type="SUPFAM" id="SSF48726">
    <property type="entry name" value="Immunoglobulin"/>
    <property type="match status" value="1"/>
</dbReference>
<accession>A0A6P8L240</accession>
<dbReference type="AlphaFoldDB" id="A0A6P8L240"/>
<keyword evidence="5" id="KW-1185">Reference proteome</keyword>
<dbReference type="GeneID" id="112212458"/>
<evidence type="ECO:0000313" key="5">
    <source>
        <dbReference type="Proteomes" id="UP000515180"/>
    </source>
</evidence>
<dbReference type="InterPro" id="IPR051170">
    <property type="entry name" value="Neural/epithelial_adhesion"/>
</dbReference>
<evidence type="ECO:0000256" key="3">
    <source>
        <dbReference type="ARBA" id="ARBA00023319"/>
    </source>
</evidence>
<protein>
    <submittedName>
        <fullName evidence="6">Uncharacterized protein LOC112212458</fullName>
    </submittedName>
</protein>
<dbReference type="Pfam" id="PF07679">
    <property type="entry name" value="I-set"/>
    <property type="match status" value="1"/>
</dbReference>
<proteinExistence type="predicted"/>
<evidence type="ECO:0000313" key="6">
    <source>
        <dbReference type="RefSeq" id="XP_033175488.1"/>
    </source>
</evidence>
<organism evidence="5 6">
    <name type="scientific">Bombus impatiens</name>
    <name type="common">Bumblebee</name>
    <dbReference type="NCBI Taxonomy" id="132113"/>
    <lineage>
        <taxon>Eukaryota</taxon>
        <taxon>Metazoa</taxon>
        <taxon>Ecdysozoa</taxon>
        <taxon>Arthropoda</taxon>
        <taxon>Hexapoda</taxon>
        <taxon>Insecta</taxon>
        <taxon>Pterygota</taxon>
        <taxon>Neoptera</taxon>
        <taxon>Endopterygota</taxon>
        <taxon>Hymenoptera</taxon>
        <taxon>Apocrita</taxon>
        <taxon>Aculeata</taxon>
        <taxon>Apoidea</taxon>
        <taxon>Anthophila</taxon>
        <taxon>Apidae</taxon>
        <taxon>Bombus</taxon>
        <taxon>Pyrobombus</taxon>
    </lineage>
</organism>
<dbReference type="InterPro" id="IPR013783">
    <property type="entry name" value="Ig-like_fold"/>
</dbReference>
<reference evidence="6" key="1">
    <citation type="submission" date="2025-08" db="UniProtKB">
        <authorList>
            <consortium name="RefSeq"/>
        </authorList>
    </citation>
    <scope>IDENTIFICATION</scope>
</reference>
<sequence length="158" mass="18047">MCLRLYSLPSVQKQKSKNHHLSNHETFGWSKICKSKKFFTCIVPVSGGAFPPEFADAIQNVTVSLGRDATFTCLVNHLGGYRVGWLKVDTKAIQAIHDHVITHNNRVSVSHRDHTTWNLHIKNVQEQDEGRYMCQINTDPMKSQVSLSCHFFEILLVR</sequence>
<evidence type="ECO:0000259" key="4">
    <source>
        <dbReference type="PROSITE" id="PS50835"/>
    </source>
</evidence>
<dbReference type="PANTHER" id="PTHR12231">
    <property type="entry name" value="CTX-RELATED TYPE I TRANSMEMBRANE PROTEIN"/>
    <property type="match status" value="1"/>
</dbReference>
<dbReference type="OrthoDB" id="10012075at2759"/>
<dbReference type="Gene3D" id="2.60.40.10">
    <property type="entry name" value="Immunoglobulins"/>
    <property type="match status" value="1"/>
</dbReference>
<dbReference type="InterPro" id="IPR007110">
    <property type="entry name" value="Ig-like_dom"/>
</dbReference>
<dbReference type="InterPro" id="IPR036179">
    <property type="entry name" value="Ig-like_dom_sf"/>
</dbReference>
<dbReference type="RefSeq" id="XP_033175488.1">
    <property type="nucleotide sequence ID" value="XM_033319597.1"/>
</dbReference>
<name>A0A6P8L240_BOMIM</name>
<evidence type="ECO:0000256" key="2">
    <source>
        <dbReference type="ARBA" id="ARBA00023157"/>
    </source>
</evidence>
<dbReference type="InterPro" id="IPR013098">
    <property type="entry name" value="Ig_I-set"/>
</dbReference>
<keyword evidence="3" id="KW-0393">Immunoglobulin domain</keyword>
<feature type="domain" description="Ig-like" evidence="4">
    <location>
        <begin position="52"/>
        <end position="148"/>
    </location>
</feature>
<keyword evidence="2" id="KW-1015">Disulfide bond</keyword>
<dbReference type="SMART" id="SM00409">
    <property type="entry name" value="IG"/>
    <property type="match status" value="1"/>
</dbReference>